<dbReference type="PANTHER" id="PTHR45720:SF10">
    <property type="entry name" value="CHLORIDE CHANNEL PROTEIN 2"/>
    <property type="match status" value="1"/>
</dbReference>
<dbReference type="InterPro" id="IPR014743">
    <property type="entry name" value="Cl-channel_core"/>
</dbReference>
<keyword evidence="7 10" id="KW-0472">Membrane</keyword>
<name>A0A7S3DE83_9EUKA</name>
<keyword evidence="5 10" id="KW-1133">Transmembrane helix</keyword>
<comment type="subcellular location">
    <subcellularLocation>
        <location evidence="1 10">Membrane</location>
        <topology evidence="1 10">Multi-pass membrane protein</topology>
    </subcellularLocation>
</comment>
<dbReference type="GO" id="GO:0016020">
    <property type="term" value="C:membrane"/>
    <property type="evidence" value="ECO:0007669"/>
    <property type="project" value="UniProtKB-SubCell"/>
</dbReference>
<dbReference type="Gene3D" id="1.10.3080.10">
    <property type="entry name" value="Clc chloride channel"/>
    <property type="match status" value="1"/>
</dbReference>
<feature type="transmembrane region" description="Helical" evidence="10">
    <location>
        <begin position="235"/>
        <end position="253"/>
    </location>
</feature>
<dbReference type="InterPro" id="IPR000644">
    <property type="entry name" value="CBS_dom"/>
</dbReference>
<evidence type="ECO:0000256" key="10">
    <source>
        <dbReference type="RuleBase" id="RU361221"/>
    </source>
</evidence>
<feature type="transmembrane region" description="Helical" evidence="10">
    <location>
        <begin position="521"/>
        <end position="543"/>
    </location>
</feature>
<feature type="region of interest" description="Disordered" evidence="11">
    <location>
        <begin position="726"/>
        <end position="752"/>
    </location>
</feature>
<feature type="domain" description="CBS" evidence="12">
    <location>
        <begin position="773"/>
        <end position="828"/>
    </location>
</feature>
<keyword evidence="3 10" id="KW-0812">Transmembrane</keyword>
<dbReference type="InterPro" id="IPR050970">
    <property type="entry name" value="Cl_channel_volt-gated"/>
</dbReference>
<organism evidence="13">
    <name type="scientific">Palpitomonas bilix</name>
    <dbReference type="NCBI Taxonomy" id="652834"/>
    <lineage>
        <taxon>Eukaryota</taxon>
        <taxon>Eukaryota incertae sedis</taxon>
    </lineage>
</organism>
<dbReference type="EMBL" id="HBIB01026624">
    <property type="protein sequence ID" value="CAE0254976.1"/>
    <property type="molecule type" value="Transcribed_RNA"/>
</dbReference>
<feature type="transmembrane region" description="Helical" evidence="10">
    <location>
        <begin position="324"/>
        <end position="341"/>
    </location>
</feature>
<keyword evidence="8 10" id="KW-0868">Chloride</keyword>
<evidence type="ECO:0000256" key="4">
    <source>
        <dbReference type="ARBA" id="ARBA00022737"/>
    </source>
</evidence>
<evidence type="ECO:0000256" key="3">
    <source>
        <dbReference type="ARBA" id="ARBA00022692"/>
    </source>
</evidence>
<feature type="transmembrane region" description="Helical" evidence="10">
    <location>
        <begin position="427"/>
        <end position="445"/>
    </location>
</feature>
<evidence type="ECO:0000256" key="9">
    <source>
        <dbReference type="PROSITE-ProRule" id="PRU00703"/>
    </source>
</evidence>
<dbReference type="SUPFAM" id="SSF54631">
    <property type="entry name" value="CBS-domain pair"/>
    <property type="match status" value="1"/>
</dbReference>
<proteinExistence type="inferred from homology"/>
<dbReference type="SUPFAM" id="SSF81340">
    <property type="entry name" value="Clc chloride channel"/>
    <property type="match status" value="1"/>
</dbReference>
<dbReference type="PANTHER" id="PTHR45720">
    <property type="entry name" value="CHLORIDE CHANNEL PROTEIN 2"/>
    <property type="match status" value="1"/>
</dbReference>
<evidence type="ECO:0000256" key="5">
    <source>
        <dbReference type="ARBA" id="ARBA00022989"/>
    </source>
</evidence>
<dbReference type="PRINTS" id="PR00762">
    <property type="entry name" value="CLCHANNEL"/>
</dbReference>
<sequence>MTPPGMNTKERKVGGVAERDTRRMMLRGNSIFGSYTTQDMLPNSAGTSKFGDWQSRRITTATRSEDAETTDSGGEAGNSEKDYGEMFAEKSIGTEDIQVEEQDHGHPFPKTRLQKLKRKVSHAYFVPVFLIALGILSALLGFCMDAAIAFLHNTRVYLSGDKPGELFYANVTAGEQRYSDVPRFVVWLASSSVMMAVAVFATSKLSMAAAGSGIPEMKAVLGGFDLSNFLSFRTLLAKIFGLIFALGSGASIGKEGPFVHTSSAIAEALTKIPLFKRIRHNEALKSQLLAAGCAVGVASNFGAPVGGVLFSVEVTSTYYMVSQYWKGFFAAIAGAIVFRAIESSTSEEGTLSAMFETNFGSLPWETEELLAFAFVGVICGLVAASYVRLNALFVKGRKKLMALPMPDRNGSMSEIFRHYSLRFLKSNYTYCIFIIIVTSIIAFPYQEFRFLGLSQGAQVKDLFSNYTIGSKVLANESTEAGQEFLKDWAHPNLLLNLLIFIAFKVALTAVSTTLPIPAGVFMPTFALGAGVGRFMGEVMALWFPHGVSIDGTNVIIPGGYSVVGAAAMAGGVTGTISSAVIVFELTGELDFIVPVLVAVLMSIVTRDLLSPTVFDSIAELKGLPYLTPNHYFKKFTKLLLSEEVMTPLGLSERPESLEDLHGGAVPYLTTSTTEDEAERIVSRHDFLFYPLLDSLNEMRILGGVQKTVLDSYLKGKKKKSTCLRSRRLSAQQVSPQDEEANQQDALVEAPPSDEEQVTSSIINFFQKDSGLVVDPAPFCVDPGTPLDVLRNYFTKLGLNYTFVTQDGFPVGLITRQNIIQSEQAPKSKKC</sequence>
<dbReference type="InterPro" id="IPR001807">
    <property type="entry name" value="ClC"/>
</dbReference>
<feature type="transmembrane region" description="Helical" evidence="10">
    <location>
        <begin position="369"/>
        <end position="389"/>
    </location>
</feature>
<feature type="transmembrane region" description="Helical" evidence="10">
    <location>
        <begin position="493"/>
        <end position="514"/>
    </location>
</feature>
<dbReference type="Gene3D" id="3.10.580.10">
    <property type="entry name" value="CBS-domain"/>
    <property type="match status" value="1"/>
</dbReference>
<keyword evidence="2 10" id="KW-0813">Transport</keyword>
<reference evidence="13" key="1">
    <citation type="submission" date="2021-01" db="EMBL/GenBank/DDBJ databases">
        <authorList>
            <person name="Corre E."/>
            <person name="Pelletier E."/>
            <person name="Niang G."/>
            <person name="Scheremetjew M."/>
            <person name="Finn R."/>
            <person name="Kale V."/>
            <person name="Holt S."/>
            <person name="Cochrane G."/>
            <person name="Meng A."/>
            <person name="Brown T."/>
            <person name="Cohen L."/>
        </authorList>
    </citation>
    <scope>NUCLEOTIDE SEQUENCE</scope>
    <source>
        <strain evidence="13">NIES-2562</strain>
    </source>
</reference>
<gene>
    <name evidence="13" type="ORF">PBIL07802_LOCUS17227</name>
</gene>
<evidence type="ECO:0000256" key="8">
    <source>
        <dbReference type="ARBA" id="ARBA00023214"/>
    </source>
</evidence>
<protein>
    <recommendedName>
        <fullName evidence="10">Chloride channel protein</fullName>
    </recommendedName>
</protein>
<dbReference type="GO" id="GO:0005247">
    <property type="term" value="F:voltage-gated chloride channel activity"/>
    <property type="evidence" value="ECO:0007669"/>
    <property type="project" value="TreeGrafter"/>
</dbReference>
<feature type="region of interest" description="Disordered" evidence="11">
    <location>
        <begin position="1"/>
        <end position="25"/>
    </location>
</feature>
<keyword evidence="9" id="KW-0129">CBS domain</keyword>
<evidence type="ECO:0000256" key="6">
    <source>
        <dbReference type="ARBA" id="ARBA00023065"/>
    </source>
</evidence>
<feature type="transmembrane region" description="Helical" evidence="10">
    <location>
        <begin position="124"/>
        <end position="151"/>
    </location>
</feature>
<evidence type="ECO:0000256" key="1">
    <source>
        <dbReference type="ARBA" id="ARBA00004141"/>
    </source>
</evidence>
<keyword evidence="4" id="KW-0677">Repeat</keyword>
<feature type="transmembrane region" description="Helical" evidence="10">
    <location>
        <begin position="288"/>
        <end position="312"/>
    </location>
</feature>
<evidence type="ECO:0000256" key="2">
    <source>
        <dbReference type="ARBA" id="ARBA00022448"/>
    </source>
</evidence>
<comment type="similarity">
    <text evidence="10">Belongs to the chloride channel (TC 2.A.49) family.</text>
</comment>
<dbReference type="Pfam" id="PF00654">
    <property type="entry name" value="Voltage_CLC"/>
    <property type="match status" value="1"/>
</dbReference>
<feature type="compositionally biased region" description="Basic and acidic residues" evidence="11">
    <location>
        <begin position="8"/>
        <end position="23"/>
    </location>
</feature>
<dbReference type="PROSITE" id="PS51371">
    <property type="entry name" value="CBS"/>
    <property type="match status" value="1"/>
</dbReference>
<feature type="region of interest" description="Disordered" evidence="11">
    <location>
        <begin position="43"/>
        <end position="81"/>
    </location>
</feature>
<evidence type="ECO:0000256" key="7">
    <source>
        <dbReference type="ARBA" id="ARBA00023136"/>
    </source>
</evidence>
<evidence type="ECO:0000256" key="11">
    <source>
        <dbReference type="SAM" id="MobiDB-lite"/>
    </source>
</evidence>
<dbReference type="AlphaFoldDB" id="A0A7S3DE83"/>
<accession>A0A7S3DE83</accession>
<feature type="transmembrane region" description="Helical" evidence="10">
    <location>
        <begin position="589"/>
        <end position="609"/>
    </location>
</feature>
<evidence type="ECO:0000313" key="13">
    <source>
        <dbReference type="EMBL" id="CAE0254976.1"/>
    </source>
</evidence>
<keyword evidence="6 10" id="KW-0406">Ion transport</keyword>
<evidence type="ECO:0000259" key="12">
    <source>
        <dbReference type="PROSITE" id="PS51371"/>
    </source>
</evidence>
<dbReference type="InterPro" id="IPR046342">
    <property type="entry name" value="CBS_dom_sf"/>
</dbReference>
<feature type="transmembrane region" description="Helical" evidence="10">
    <location>
        <begin position="555"/>
        <end position="582"/>
    </location>
</feature>
<feature type="transmembrane region" description="Helical" evidence="10">
    <location>
        <begin position="184"/>
        <end position="202"/>
    </location>
</feature>